<dbReference type="NCBIfam" id="NF005743">
    <property type="entry name" value="PRK07567.1"/>
    <property type="match status" value="1"/>
</dbReference>
<dbReference type="eggNOG" id="COG0518">
    <property type="taxonomic scope" value="Bacteria"/>
</dbReference>
<dbReference type="AlphaFoldDB" id="K9F2G7"/>
<dbReference type="PANTHER" id="PTHR42695:SF5">
    <property type="entry name" value="GLUTAMINE AMIDOTRANSFERASE YLR126C-RELATED"/>
    <property type="match status" value="1"/>
</dbReference>
<dbReference type="InterPro" id="IPR017926">
    <property type="entry name" value="GATASE"/>
</dbReference>
<evidence type="ECO:0000313" key="2">
    <source>
        <dbReference type="EMBL" id="EKU95665.1"/>
    </source>
</evidence>
<dbReference type="InterPro" id="IPR029062">
    <property type="entry name" value="Class_I_gatase-like"/>
</dbReference>
<feature type="domain" description="Glutamine amidotransferase" evidence="1">
    <location>
        <begin position="58"/>
        <end position="200"/>
    </location>
</feature>
<reference evidence="2 3" key="1">
    <citation type="submission" date="2012-09" db="EMBL/GenBank/DDBJ databases">
        <title>The Genome Sequence of Actinobaculum massiliae ACS-171-V-COL2.</title>
        <authorList>
            <consortium name="The Broad Institute Genome Sequencing Platform"/>
            <person name="Earl A."/>
            <person name="Ward D."/>
            <person name="Feldgarden M."/>
            <person name="Gevers D."/>
            <person name="Saerens B."/>
            <person name="Vaneechoutte M."/>
            <person name="Walker B."/>
            <person name="Young S.K."/>
            <person name="Zeng Q."/>
            <person name="Gargeya S."/>
            <person name="Fitzgerald M."/>
            <person name="Haas B."/>
            <person name="Abouelleil A."/>
            <person name="Alvarado L."/>
            <person name="Arachchi H.M."/>
            <person name="Berlin A."/>
            <person name="Chapman S.B."/>
            <person name="Goldberg J."/>
            <person name="Griggs A."/>
            <person name="Gujja S."/>
            <person name="Hansen M."/>
            <person name="Howarth C."/>
            <person name="Imamovic A."/>
            <person name="Larimer J."/>
            <person name="McCowen C."/>
            <person name="Montmayeur A."/>
            <person name="Murphy C."/>
            <person name="Neiman D."/>
            <person name="Pearson M."/>
            <person name="Priest M."/>
            <person name="Roberts A."/>
            <person name="Saif S."/>
            <person name="Shea T."/>
            <person name="Sisk P."/>
            <person name="Sykes S."/>
            <person name="Wortman J."/>
            <person name="Nusbaum C."/>
            <person name="Birren B."/>
        </authorList>
    </citation>
    <scope>NUCLEOTIDE SEQUENCE [LARGE SCALE GENOMIC DNA]</scope>
    <source>
        <strain evidence="3">ACS-171-V-Col2</strain>
    </source>
</reference>
<protein>
    <recommendedName>
        <fullName evidence="1">Glutamine amidotransferase domain-containing protein</fullName>
    </recommendedName>
</protein>
<evidence type="ECO:0000313" key="3">
    <source>
        <dbReference type="Proteomes" id="UP000009888"/>
    </source>
</evidence>
<keyword evidence="3" id="KW-1185">Reference proteome</keyword>
<dbReference type="STRING" id="202789.GCA_001457435_01683"/>
<comment type="caution">
    <text evidence="2">The sequence shown here is derived from an EMBL/GenBank/DDBJ whole genome shotgun (WGS) entry which is preliminary data.</text>
</comment>
<dbReference type="Proteomes" id="UP000009888">
    <property type="component" value="Unassembled WGS sequence"/>
</dbReference>
<dbReference type="GO" id="GO:0005829">
    <property type="term" value="C:cytosol"/>
    <property type="evidence" value="ECO:0007669"/>
    <property type="project" value="TreeGrafter"/>
</dbReference>
<dbReference type="HOGENOM" id="CLU_054974_4_0_11"/>
<accession>K9F2G7</accession>
<gene>
    <name evidence="2" type="ORF">HMPREF9233_00452</name>
</gene>
<dbReference type="PATRIC" id="fig|883066.3.peg.473"/>
<dbReference type="SUPFAM" id="SSF52317">
    <property type="entry name" value="Class I glutamine amidotransferase-like"/>
    <property type="match status" value="1"/>
</dbReference>
<dbReference type="Gene3D" id="3.40.50.880">
    <property type="match status" value="1"/>
</dbReference>
<dbReference type="CDD" id="cd01741">
    <property type="entry name" value="GATase1_1"/>
    <property type="match status" value="1"/>
</dbReference>
<dbReference type="Pfam" id="PF00117">
    <property type="entry name" value="GATase"/>
    <property type="match status" value="1"/>
</dbReference>
<organism evidence="2 3">
    <name type="scientific">Actinobaculum massiliense ACS-171-V-Col2</name>
    <dbReference type="NCBI Taxonomy" id="883066"/>
    <lineage>
        <taxon>Bacteria</taxon>
        <taxon>Bacillati</taxon>
        <taxon>Actinomycetota</taxon>
        <taxon>Actinomycetes</taxon>
        <taxon>Actinomycetales</taxon>
        <taxon>Actinomycetaceae</taxon>
        <taxon>Actinobaculum</taxon>
    </lineage>
</organism>
<dbReference type="PANTHER" id="PTHR42695">
    <property type="entry name" value="GLUTAMINE AMIDOTRANSFERASE YLR126C-RELATED"/>
    <property type="match status" value="1"/>
</dbReference>
<dbReference type="InterPro" id="IPR044992">
    <property type="entry name" value="ChyE-like"/>
</dbReference>
<dbReference type="EMBL" id="AGWL01000002">
    <property type="protein sequence ID" value="EKU95665.1"/>
    <property type="molecule type" value="Genomic_DNA"/>
</dbReference>
<name>K9F2G7_9ACTO</name>
<evidence type="ECO:0000259" key="1">
    <source>
        <dbReference type="Pfam" id="PF00117"/>
    </source>
</evidence>
<sequence>MAHRPSFLLVQTRPGTEAAFRERQSVAHIAGLSLPQLAECRLDEEVLHGNTGIDWEALSAGHKGILLGGSPFDAGAAVKDDFQIAVETELARLLDFAFHRDIPFLGLCYGVGAIGTYLGGVVDTTYGEDAGPVTITLTDAARRDPVFAGLPREFTALVGHHEALRETPPGAELLATGEAAPVQAFRAGECMYATQFHPELDADAIIYRLELYADRGYMDLSRKAEIYAVIRAANLTHSHRVLRNFARTFG</sequence>
<dbReference type="PROSITE" id="PS51273">
    <property type="entry name" value="GATASE_TYPE_1"/>
    <property type="match status" value="1"/>
</dbReference>
<proteinExistence type="predicted"/>